<proteinExistence type="inferred from homology"/>
<dbReference type="PANTHER" id="PTHR30419">
    <property type="entry name" value="HTH-TYPE TRANSCRIPTIONAL REGULATOR YBHD"/>
    <property type="match status" value="1"/>
</dbReference>
<feature type="domain" description="HTH lysR-type" evidence="5">
    <location>
        <begin position="3"/>
        <end position="60"/>
    </location>
</feature>
<dbReference type="SUPFAM" id="SSF53850">
    <property type="entry name" value="Periplasmic binding protein-like II"/>
    <property type="match status" value="1"/>
</dbReference>
<comment type="similarity">
    <text evidence="1">Belongs to the LysR transcriptional regulatory family.</text>
</comment>
<dbReference type="InterPro" id="IPR036390">
    <property type="entry name" value="WH_DNA-bd_sf"/>
</dbReference>
<gene>
    <name evidence="6" type="ORF">HNP48_006217</name>
</gene>
<organism evidence="6 7">
    <name type="scientific">Acidovorax soli</name>
    <dbReference type="NCBI Taxonomy" id="592050"/>
    <lineage>
        <taxon>Bacteria</taxon>
        <taxon>Pseudomonadati</taxon>
        <taxon>Pseudomonadota</taxon>
        <taxon>Betaproteobacteria</taxon>
        <taxon>Burkholderiales</taxon>
        <taxon>Comamonadaceae</taxon>
        <taxon>Acidovorax</taxon>
    </lineage>
</organism>
<keyword evidence="7" id="KW-1185">Reference proteome</keyword>
<keyword evidence="2" id="KW-0805">Transcription regulation</keyword>
<dbReference type="InterPro" id="IPR005119">
    <property type="entry name" value="LysR_subst-bd"/>
</dbReference>
<evidence type="ECO:0000259" key="5">
    <source>
        <dbReference type="PROSITE" id="PS50931"/>
    </source>
</evidence>
<dbReference type="Pfam" id="PF03466">
    <property type="entry name" value="LysR_substrate"/>
    <property type="match status" value="1"/>
</dbReference>
<dbReference type="GO" id="GO:0003700">
    <property type="term" value="F:DNA-binding transcription factor activity"/>
    <property type="evidence" value="ECO:0007669"/>
    <property type="project" value="InterPro"/>
</dbReference>
<evidence type="ECO:0000256" key="3">
    <source>
        <dbReference type="ARBA" id="ARBA00023125"/>
    </source>
</evidence>
<dbReference type="GO" id="GO:0005829">
    <property type="term" value="C:cytosol"/>
    <property type="evidence" value="ECO:0007669"/>
    <property type="project" value="TreeGrafter"/>
</dbReference>
<evidence type="ECO:0000256" key="1">
    <source>
        <dbReference type="ARBA" id="ARBA00009437"/>
    </source>
</evidence>
<dbReference type="Gene3D" id="1.10.10.10">
    <property type="entry name" value="Winged helix-like DNA-binding domain superfamily/Winged helix DNA-binding domain"/>
    <property type="match status" value="1"/>
</dbReference>
<dbReference type="SUPFAM" id="SSF46785">
    <property type="entry name" value="Winged helix' DNA-binding domain"/>
    <property type="match status" value="1"/>
</dbReference>
<accession>A0A7X0PL07</accession>
<evidence type="ECO:0000256" key="2">
    <source>
        <dbReference type="ARBA" id="ARBA00023015"/>
    </source>
</evidence>
<sequence>MNITLRQLRAFVEVIKSEGFTAGARKLHLTQSATSLLVRELESQLGLPLVDRTTRQIALTDAGRELFESAERILADVEHAVANTQDLLHKRRGRVTVATTPFLAAHFLPGVIAQFQVSHPAVSVRIADLSTEQLVRAVDSGDADIGFGVFPQMDVAMERAILLRHSLGVLLPAAWPLAQRRRRMVWADLEGQPMIGLGPAGGFRALVDPLVPHGGETTALRFEVGHLGTAVGMVEAGLGATVVPAYVGALVRSNRARFRELNEPVIHRNVELVWRASRSLSPSASAFRSCLEDCCKQLQA</sequence>
<protein>
    <submittedName>
        <fullName evidence="6">DNA-binding transcriptional LysR family regulator</fullName>
    </submittedName>
</protein>
<comment type="caution">
    <text evidence="6">The sequence shown here is derived from an EMBL/GenBank/DDBJ whole genome shotgun (WGS) entry which is preliminary data.</text>
</comment>
<dbReference type="CDD" id="cd08440">
    <property type="entry name" value="PBP2_LTTR_like_4"/>
    <property type="match status" value="1"/>
</dbReference>
<dbReference type="InterPro" id="IPR000847">
    <property type="entry name" value="LysR_HTH_N"/>
</dbReference>
<dbReference type="PRINTS" id="PR00039">
    <property type="entry name" value="HTHLYSR"/>
</dbReference>
<evidence type="ECO:0000313" key="7">
    <source>
        <dbReference type="Proteomes" id="UP000575083"/>
    </source>
</evidence>
<dbReference type="PANTHER" id="PTHR30419:SF8">
    <property type="entry name" value="NITROGEN ASSIMILATION TRANSCRIPTIONAL ACTIVATOR-RELATED"/>
    <property type="match status" value="1"/>
</dbReference>
<dbReference type="EMBL" id="JACHLK010000020">
    <property type="protein sequence ID" value="MBB6563497.1"/>
    <property type="molecule type" value="Genomic_DNA"/>
</dbReference>
<evidence type="ECO:0000256" key="4">
    <source>
        <dbReference type="ARBA" id="ARBA00023163"/>
    </source>
</evidence>
<keyword evidence="4" id="KW-0804">Transcription</keyword>
<evidence type="ECO:0000313" key="6">
    <source>
        <dbReference type="EMBL" id="MBB6563497.1"/>
    </source>
</evidence>
<keyword evidence="3 6" id="KW-0238">DNA-binding</keyword>
<dbReference type="Proteomes" id="UP000575083">
    <property type="component" value="Unassembled WGS sequence"/>
</dbReference>
<dbReference type="Pfam" id="PF00126">
    <property type="entry name" value="HTH_1"/>
    <property type="match status" value="1"/>
</dbReference>
<reference evidence="6 7" key="1">
    <citation type="submission" date="2020-08" db="EMBL/GenBank/DDBJ databases">
        <title>Functional genomics of gut bacteria from endangered species of beetles.</title>
        <authorList>
            <person name="Carlos-Shanley C."/>
        </authorList>
    </citation>
    <scope>NUCLEOTIDE SEQUENCE [LARGE SCALE GENOMIC DNA]</scope>
    <source>
        <strain evidence="6 7">S00198</strain>
    </source>
</reference>
<dbReference type="RefSeq" id="WP_184864619.1">
    <property type="nucleotide sequence ID" value="NZ_JACHLK010000020.1"/>
</dbReference>
<name>A0A7X0PL07_9BURK</name>
<dbReference type="InterPro" id="IPR036388">
    <property type="entry name" value="WH-like_DNA-bd_sf"/>
</dbReference>
<dbReference type="FunFam" id="1.10.10.10:FF:000001">
    <property type="entry name" value="LysR family transcriptional regulator"/>
    <property type="match status" value="1"/>
</dbReference>
<dbReference type="Gene3D" id="3.40.190.290">
    <property type="match status" value="1"/>
</dbReference>
<dbReference type="GO" id="GO:0003677">
    <property type="term" value="F:DNA binding"/>
    <property type="evidence" value="ECO:0007669"/>
    <property type="project" value="UniProtKB-KW"/>
</dbReference>
<dbReference type="PROSITE" id="PS50931">
    <property type="entry name" value="HTH_LYSR"/>
    <property type="match status" value="1"/>
</dbReference>
<dbReference type="InterPro" id="IPR050950">
    <property type="entry name" value="HTH-type_LysR_regulators"/>
</dbReference>
<dbReference type="AlphaFoldDB" id="A0A7X0PL07"/>